<evidence type="ECO:0000313" key="2">
    <source>
        <dbReference type="EMBL" id="OUM75164.1"/>
    </source>
</evidence>
<keyword evidence="3" id="KW-1185">Reference proteome</keyword>
<dbReference type="AlphaFoldDB" id="A0A1Y3PEC7"/>
<evidence type="ECO:0000256" key="1">
    <source>
        <dbReference type="SAM" id="MobiDB-lite"/>
    </source>
</evidence>
<accession>A0A1Y3PEC7</accession>
<feature type="region of interest" description="Disordered" evidence="1">
    <location>
        <begin position="46"/>
        <end position="71"/>
    </location>
</feature>
<proteinExistence type="predicted"/>
<feature type="compositionally biased region" description="Polar residues" evidence="1">
    <location>
        <begin position="46"/>
        <end position="63"/>
    </location>
</feature>
<sequence>MKTYGCRGGFIIGGRVFAIQIQMREKNTDQMNMQVSKDKVLQSGKANLHSSNQSETEASTNLRSDFADFIS</sequence>
<name>A0A1Y3PEC7_9PSED</name>
<dbReference type="EMBL" id="LOHF01000002">
    <property type="protein sequence ID" value="OUM75164.1"/>
    <property type="molecule type" value="Genomic_DNA"/>
</dbReference>
<protein>
    <submittedName>
        <fullName evidence="2">Uncharacterized protein</fullName>
    </submittedName>
</protein>
<dbReference type="Proteomes" id="UP000195440">
    <property type="component" value="Unassembled WGS sequence"/>
</dbReference>
<reference evidence="2 3" key="1">
    <citation type="journal article" date="2017" name="Syst. Appl. Microbiol.">
        <title>Pseudomonas caspiana sp. nov., a citrus pathogen in the Pseudomonas syringae phylogenetic group.</title>
        <authorList>
            <person name="Busquets A."/>
            <person name="Gomila M."/>
            <person name="Beiki F."/>
            <person name="Mulet M."/>
            <person name="Rahimian H."/>
            <person name="Garcia-Valdes E."/>
            <person name="Lalucat J."/>
        </authorList>
    </citation>
    <scope>NUCLEOTIDE SEQUENCE [LARGE SCALE GENOMIC DNA]</scope>
    <source>
        <strain evidence="2 3">FBF102</strain>
    </source>
</reference>
<evidence type="ECO:0000313" key="3">
    <source>
        <dbReference type="Proteomes" id="UP000195440"/>
    </source>
</evidence>
<gene>
    <name evidence="2" type="ORF">AUC60_02885</name>
</gene>
<organism evidence="2 3">
    <name type="scientific">Pseudomonas caspiana</name>
    <dbReference type="NCBI Taxonomy" id="1451454"/>
    <lineage>
        <taxon>Bacteria</taxon>
        <taxon>Pseudomonadati</taxon>
        <taxon>Pseudomonadota</taxon>
        <taxon>Gammaproteobacteria</taxon>
        <taxon>Pseudomonadales</taxon>
        <taxon>Pseudomonadaceae</taxon>
        <taxon>Pseudomonas</taxon>
    </lineage>
</organism>
<comment type="caution">
    <text evidence="2">The sequence shown here is derived from an EMBL/GenBank/DDBJ whole genome shotgun (WGS) entry which is preliminary data.</text>
</comment>